<dbReference type="GO" id="GO:0009141">
    <property type="term" value="P:nucleoside triphosphate metabolic process"/>
    <property type="evidence" value="ECO:0007669"/>
    <property type="project" value="TreeGrafter"/>
</dbReference>
<sequence length="554" mass="64009">MQHDEHHRALLDAQDDGASSSSSSERATIPVTAATTVDYDKSDDPTNTATATTTTTTTTTTQPTTGNEEQQRLLDNDNDPERDHDHRSSWEMEVQEPNQPVYLSKWENPMWRYPVVAAFFVMFFLLFKMIMLIAVQRHTQHRRPDRIFYNGTEYFGPTLIMISLDGFRPDYLDRNMTPNMVNFAATGMRAEYMHPSFPSITAPNHWTLATGLYPESHGIVANEFYDPDMNKVFFLSNDTITHDHRWWHGEPIWHTAQRQEKRSGVIMWPGSNVKELAADYVVPFNDSISAHAKMDTVLQWIDLPVEERPHLVSVYIQQTDEEGHRSGPDSPRLNEVLKTTDEAIGYLLEELNARRILDRIHIVIVSDHGMAETHRSRVIYYDDILSKTSMSWLREREAGPLLGLRPKENAPKHAVEQIYQELHNYTQHHPNDAHFQVYLREHVPNRFHYNDNNRIPPIVAIPDVGYAMVSHEEWNPKDDKEPFTPRGIHGYDNLEDDMQSIFLAHGPTIDLEYGRQSILAPFFNTEVYSFLCHLLNIDPAPNNGTLEGRFLRIR</sequence>
<dbReference type="InterPro" id="IPR002591">
    <property type="entry name" value="Phosphodiest/P_Trfase"/>
</dbReference>
<accession>A0AAD7Y1Z9</accession>
<feature type="compositionally biased region" description="Basic and acidic residues" evidence="1">
    <location>
        <begin position="1"/>
        <end position="10"/>
    </location>
</feature>
<dbReference type="Gene3D" id="3.30.1360.180">
    <property type="match status" value="1"/>
</dbReference>
<reference evidence="3 4" key="1">
    <citation type="submission" date="2023-03" db="EMBL/GenBank/DDBJ databases">
        <title>Genome sequence of Lichtheimia ornata CBS 291.66.</title>
        <authorList>
            <person name="Mohabir J.T."/>
            <person name="Shea T.P."/>
            <person name="Kurbessoian T."/>
            <person name="Berby B."/>
            <person name="Fontaine J."/>
            <person name="Livny J."/>
            <person name="Gnirke A."/>
            <person name="Stajich J.E."/>
            <person name="Cuomo C.A."/>
        </authorList>
    </citation>
    <scope>NUCLEOTIDE SEQUENCE [LARGE SCALE GENOMIC DNA]</scope>
    <source>
        <strain evidence="3">CBS 291.66</strain>
    </source>
</reference>
<dbReference type="GO" id="GO:0047429">
    <property type="term" value="F:nucleoside triphosphate diphosphatase activity"/>
    <property type="evidence" value="ECO:0007669"/>
    <property type="project" value="TreeGrafter"/>
</dbReference>
<dbReference type="PANTHER" id="PTHR10151:SF120">
    <property type="entry name" value="BIS(5'-ADENOSYL)-TRIPHOSPHATASE"/>
    <property type="match status" value="1"/>
</dbReference>
<dbReference type="Proteomes" id="UP001234581">
    <property type="component" value="Unassembled WGS sequence"/>
</dbReference>
<feature type="region of interest" description="Disordered" evidence="1">
    <location>
        <begin position="1"/>
        <end position="94"/>
    </location>
</feature>
<keyword evidence="2" id="KW-0812">Transmembrane</keyword>
<name>A0AAD7Y1Z9_9FUNG</name>
<dbReference type="InterPro" id="IPR017850">
    <property type="entry name" value="Alkaline_phosphatase_core_sf"/>
</dbReference>
<dbReference type="PANTHER" id="PTHR10151">
    <property type="entry name" value="ECTONUCLEOTIDE PYROPHOSPHATASE/PHOSPHODIESTERASE"/>
    <property type="match status" value="1"/>
</dbReference>
<feature type="compositionally biased region" description="Basic and acidic residues" evidence="1">
    <location>
        <begin position="69"/>
        <end position="90"/>
    </location>
</feature>
<evidence type="ECO:0000256" key="2">
    <source>
        <dbReference type="SAM" id="Phobius"/>
    </source>
</evidence>
<dbReference type="Gene3D" id="3.40.720.10">
    <property type="entry name" value="Alkaline Phosphatase, subunit A"/>
    <property type="match status" value="1"/>
</dbReference>
<dbReference type="CDD" id="cd16018">
    <property type="entry name" value="Enpp"/>
    <property type="match status" value="1"/>
</dbReference>
<dbReference type="RefSeq" id="XP_058344440.1">
    <property type="nucleotide sequence ID" value="XM_058484941.1"/>
</dbReference>
<evidence type="ECO:0000313" key="3">
    <source>
        <dbReference type="EMBL" id="KAJ8659527.1"/>
    </source>
</evidence>
<protein>
    <submittedName>
        <fullName evidence="3">Uncharacterized protein</fullName>
    </submittedName>
</protein>
<feature type="transmembrane region" description="Helical" evidence="2">
    <location>
        <begin position="111"/>
        <end position="135"/>
    </location>
</feature>
<keyword evidence="2" id="KW-1133">Transmembrane helix</keyword>
<dbReference type="GeneID" id="83212305"/>
<dbReference type="SUPFAM" id="SSF53649">
    <property type="entry name" value="Alkaline phosphatase-like"/>
    <property type="match status" value="1"/>
</dbReference>
<comment type="caution">
    <text evidence="3">The sequence shown here is derived from an EMBL/GenBank/DDBJ whole genome shotgun (WGS) entry which is preliminary data.</text>
</comment>
<keyword evidence="2" id="KW-0472">Membrane</keyword>
<organism evidence="3 4">
    <name type="scientific">Lichtheimia ornata</name>
    <dbReference type="NCBI Taxonomy" id="688661"/>
    <lineage>
        <taxon>Eukaryota</taxon>
        <taxon>Fungi</taxon>
        <taxon>Fungi incertae sedis</taxon>
        <taxon>Mucoromycota</taxon>
        <taxon>Mucoromycotina</taxon>
        <taxon>Mucoromycetes</taxon>
        <taxon>Mucorales</taxon>
        <taxon>Lichtheimiaceae</taxon>
        <taxon>Lichtheimia</taxon>
    </lineage>
</organism>
<feature type="compositionally biased region" description="Low complexity" evidence="1">
    <location>
        <begin position="45"/>
        <end position="65"/>
    </location>
</feature>
<dbReference type="EMBL" id="JARTCD010000018">
    <property type="protein sequence ID" value="KAJ8659527.1"/>
    <property type="molecule type" value="Genomic_DNA"/>
</dbReference>
<dbReference type="GO" id="GO:0017111">
    <property type="term" value="F:ribonucleoside triphosphate phosphatase activity"/>
    <property type="evidence" value="ECO:0007669"/>
    <property type="project" value="TreeGrafter"/>
</dbReference>
<evidence type="ECO:0000256" key="1">
    <source>
        <dbReference type="SAM" id="MobiDB-lite"/>
    </source>
</evidence>
<proteinExistence type="predicted"/>
<dbReference type="AlphaFoldDB" id="A0AAD7Y1Z9"/>
<gene>
    <name evidence="3" type="ORF">O0I10_004892</name>
</gene>
<keyword evidence="4" id="KW-1185">Reference proteome</keyword>
<dbReference type="Pfam" id="PF01663">
    <property type="entry name" value="Phosphodiest"/>
    <property type="match status" value="1"/>
</dbReference>
<evidence type="ECO:0000313" key="4">
    <source>
        <dbReference type="Proteomes" id="UP001234581"/>
    </source>
</evidence>